<reference evidence="4" key="1">
    <citation type="submission" date="2023-07" db="EMBL/GenBank/DDBJ databases">
        <title>Dyadobacter sp. nov 'subterranea' isolated from contaminted grondwater.</title>
        <authorList>
            <person name="Szabo I."/>
            <person name="Al-Omari J."/>
            <person name="Szerdahelyi S.G."/>
            <person name="Rado J."/>
        </authorList>
    </citation>
    <scope>NUCLEOTIDE SEQUENCE [LARGE SCALE GENOMIC DNA]</scope>
    <source>
        <strain evidence="4">UP-52</strain>
    </source>
</reference>
<dbReference type="InterPro" id="IPR050272">
    <property type="entry name" value="Isochorismatase-like_hydrls"/>
</dbReference>
<evidence type="ECO:0000313" key="3">
    <source>
        <dbReference type="EMBL" id="MBE9463532.1"/>
    </source>
</evidence>
<dbReference type="Pfam" id="PF00857">
    <property type="entry name" value="Isochorismatase"/>
    <property type="match status" value="1"/>
</dbReference>
<organism evidence="3 4">
    <name type="scientific">Dyadobacter subterraneus</name>
    <dbReference type="NCBI Taxonomy" id="2773304"/>
    <lineage>
        <taxon>Bacteria</taxon>
        <taxon>Pseudomonadati</taxon>
        <taxon>Bacteroidota</taxon>
        <taxon>Cytophagia</taxon>
        <taxon>Cytophagales</taxon>
        <taxon>Spirosomataceae</taxon>
        <taxon>Dyadobacter</taxon>
    </lineage>
</organism>
<keyword evidence="1" id="KW-0378">Hydrolase</keyword>
<sequence>MIPITDANNTQTCLLVIDMQNASFSPEFPCYDTVGVLERINAITDLSRKKGIPVILVQHNGSTQNEYVPMTTDWELLPDLIVEKTDILLEKTANDVFYNTDLETGLKAVNITNLIITGAATEFCVDSSVQSALTKDFNVLIVDDAHTTADKPHLSGEQITKHYNWVWSNLTPTKGKIEIKSCETILKELA</sequence>
<dbReference type="EMBL" id="JACYGY010000001">
    <property type="protein sequence ID" value="MBE9463532.1"/>
    <property type="molecule type" value="Genomic_DNA"/>
</dbReference>
<comment type="caution">
    <text evidence="3">The sequence shown here is derived from an EMBL/GenBank/DDBJ whole genome shotgun (WGS) entry which is preliminary data.</text>
</comment>
<evidence type="ECO:0000256" key="1">
    <source>
        <dbReference type="ARBA" id="ARBA00022801"/>
    </source>
</evidence>
<keyword evidence="4" id="KW-1185">Reference proteome</keyword>
<name>A0ABR9WDM9_9BACT</name>
<dbReference type="Gene3D" id="3.40.50.850">
    <property type="entry name" value="Isochorismatase-like"/>
    <property type="match status" value="1"/>
</dbReference>
<dbReference type="RefSeq" id="WP_194121658.1">
    <property type="nucleotide sequence ID" value="NZ_JACYGY010000001.1"/>
</dbReference>
<accession>A0ABR9WDM9</accession>
<protein>
    <submittedName>
        <fullName evidence="3">Isochorismatase family protein</fullName>
    </submittedName>
</protein>
<dbReference type="Proteomes" id="UP000634134">
    <property type="component" value="Unassembled WGS sequence"/>
</dbReference>
<proteinExistence type="predicted"/>
<dbReference type="PANTHER" id="PTHR43540:SF6">
    <property type="entry name" value="ISOCHORISMATASE-LIKE DOMAIN-CONTAINING PROTEIN"/>
    <property type="match status" value="1"/>
</dbReference>
<feature type="domain" description="Isochorismatase-like" evidence="2">
    <location>
        <begin position="12"/>
        <end position="151"/>
    </location>
</feature>
<dbReference type="PANTHER" id="PTHR43540">
    <property type="entry name" value="PEROXYUREIDOACRYLATE/UREIDOACRYLATE AMIDOHYDROLASE-RELATED"/>
    <property type="match status" value="1"/>
</dbReference>
<dbReference type="InterPro" id="IPR036380">
    <property type="entry name" value="Isochorismatase-like_sf"/>
</dbReference>
<dbReference type="SUPFAM" id="SSF52499">
    <property type="entry name" value="Isochorismatase-like hydrolases"/>
    <property type="match status" value="1"/>
</dbReference>
<evidence type="ECO:0000259" key="2">
    <source>
        <dbReference type="Pfam" id="PF00857"/>
    </source>
</evidence>
<dbReference type="InterPro" id="IPR000868">
    <property type="entry name" value="Isochorismatase-like_dom"/>
</dbReference>
<evidence type="ECO:0000313" key="4">
    <source>
        <dbReference type="Proteomes" id="UP000634134"/>
    </source>
</evidence>
<gene>
    <name evidence="3" type="ORF">IEE83_16715</name>
</gene>